<proteinExistence type="predicted"/>
<name>A0AAJ0H3D3_9PEZI</name>
<dbReference type="Proteomes" id="UP001273166">
    <property type="component" value="Unassembled WGS sequence"/>
</dbReference>
<gene>
    <name evidence="1" type="ORF">B0T15DRAFT_507686</name>
</gene>
<evidence type="ECO:0000313" key="1">
    <source>
        <dbReference type="EMBL" id="KAK3311092.1"/>
    </source>
</evidence>
<reference evidence="1" key="1">
    <citation type="journal article" date="2023" name="Mol. Phylogenet. Evol.">
        <title>Genome-scale phylogeny and comparative genomics of the fungal order Sordariales.</title>
        <authorList>
            <person name="Hensen N."/>
            <person name="Bonometti L."/>
            <person name="Westerberg I."/>
            <person name="Brannstrom I.O."/>
            <person name="Guillou S."/>
            <person name="Cros-Aarteil S."/>
            <person name="Calhoun S."/>
            <person name="Haridas S."/>
            <person name="Kuo A."/>
            <person name="Mondo S."/>
            <person name="Pangilinan J."/>
            <person name="Riley R."/>
            <person name="LaButti K."/>
            <person name="Andreopoulos B."/>
            <person name="Lipzen A."/>
            <person name="Chen C."/>
            <person name="Yan M."/>
            <person name="Daum C."/>
            <person name="Ng V."/>
            <person name="Clum A."/>
            <person name="Steindorff A."/>
            <person name="Ohm R.A."/>
            <person name="Martin F."/>
            <person name="Silar P."/>
            <person name="Natvig D.O."/>
            <person name="Lalanne C."/>
            <person name="Gautier V."/>
            <person name="Ament-Velasquez S.L."/>
            <person name="Kruys A."/>
            <person name="Hutchinson M.I."/>
            <person name="Powell A.J."/>
            <person name="Barry K."/>
            <person name="Miller A.N."/>
            <person name="Grigoriev I.V."/>
            <person name="Debuchy R."/>
            <person name="Gladieux P."/>
            <person name="Hiltunen Thoren M."/>
            <person name="Johannesson H."/>
        </authorList>
    </citation>
    <scope>NUCLEOTIDE SEQUENCE</scope>
    <source>
        <strain evidence="1">CBS 333.67</strain>
    </source>
</reference>
<dbReference type="EMBL" id="JAUDZG010000001">
    <property type="protein sequence ID" value="KAK3311092.1"/>
    <property type="molecule type" value="Genomic_DNA"/>
</dbReference>
<evidence type="ECO:0000313" key="2">
    <source>
        <dbReference type="Proteomes" id="UP001273166"/>
    </source>
</evidence>
<keyword evidence="2" id="KW-1185">Reference proteome</keyword>
<protein>
    <submittedName>
        <fullName evidence="1">Uncharacterized protein</fullName>
    </submittedName>
</protein>
<organism evidence="1 2">
    <name type="scientific">Chaetomium strumarium</name>
    <dbReference type="NCBI Taxonomy" id="1170767"/>
    <lineage>
        <taxon>Eukaryota</taxon>
        <taxon>Fungi</taxon>
        <taxon>Dikarya</taxon>
        <taxon>Ascomycota</taxon>
        <taxon>Pezizomycotina</taxon>
        <taxon>Sordariomycetes</taxon>
        <taxon>Sordariomycetidae</taxon>
        <taxon>Sordariales</taxon>
        <taxon>Chaetomiaceae</taxon>
        <taxon>Chaetomium</taxon>
    </lineage>
</organism>
<dbReference type="AlphaFoldDB" id="A0AAJ0H3D3"/>
<accession>A0AAJ0H3D3</accession>
<sequence length="293" mass="32605">MAPSLFSPDDKAAQFVAKGRRYYAQWTQAYERRNQGDLGKPKIHEVRMKALKSLDHPISVYAFVRVGNHPFTDSDEAPYENYVHAHGKVIICYWNFLAGDELRGRPERIWWSDIMAGSCDEMTERYKTSMKEVRAIWRVNIVNPETSGLIAWACRDQEALLKLTPPDPRFFALVGTVHGLGLGRMLSTYQQKFGRRQIVSVWVFPSHGKEGPALCWLLAEAPPPTARPQPAAVRKGIAEAETSAAKYQQDMTSSDPGMSLKGLPTTWGVAPCVAQAVAALDPEDGCQSVSRGV</sequence>
<dbReference type="RefSeq" id="XP_062726872.1">
    <property type="nucleotide sequence ID" value="XM_062867663.1"/>
</dbReference>
<comment type="caution">
    <text evidence="1">The sequence shown here is derived from an EMBL/GenBank/DDBJ whole genome shotgun (WGS) entry which is preliminary data.</text>
</comment>
<reference evidence="1" key="2">
    <citation type="submission" date="2023-06" db="EMBL/GenBank/DDBJ databases">
        <authorList>
            <consortium name="Lawrence Berkeley National Laboratory"/>
            <person name="Mondo S.J."/>
            <person name="Hensen N."/>
            <person name="Bonometti L."/>
            <person name="Westerberg I."/>
            <person name="Brannstrom I.O."/>
            <person name="Guillou S."/>
            <person name="Cros-Aarteil S."/>
            <person name="Calhoun S."/>
            <person name="Haridas S."/>
            <person name="Kuo A."/>
            <person name="Pangilinan J."/>
            <person name="Riley R."/>
            <person name="Labutti K."/>
            <person name="Andreopoulos B."/>
            <person name="Lipzen A."/>
            <person name="Chen C."/>
            <person name="Yanf M."/>
            <person name="Daum C."/>
            <person name="Ng V."/>
            <person name="Clum A."/>
            <person name="Steindorff A."/>
            <person name="Ohm R."/>
            <person name="Martin F."/>
            <person name="Silar P."/>
            <person name="Natvig D."/>
            <person name="Lalanne C."/>
            <person name="Gautier V."/>
            <person name="Ament-Velasquez S.L."/>
            <person name="Kruys A."/>
            <person name="Hutchinson M.I."/>
            <person name="Powell A.J."/>
            <person name="Barry K."/>
            <person name="Miller A.N."/>
            <person name="Grigoriev I.V."/>
            <person name="Debuchy R."/>
            <person name="Gladieux P."/>
            <person name="Thoren M.H."/>
            <person name="Johannesson H."/>
        </authorList>
    </citation>
    <scope>NUCLEOTIDE SEQUENCE</scope>
    <source>
        <strain evidence="1">CBS 333.67</strain>
    </source>
</reference>
<dbReference type="GeneID" id="87886492"/>